<keyword evidence="1" id="KW-0812">Transmembrane</keyword>
<keyword evidence="1" id="KW-0472">Membrane</keyword>
<evidence type="ECO:0000259" key="2">
    <source>
        <dbReference type="Pfam" id="PF12508"/>
    </source>
</evidence>
<keyword evidence="1" id="KW-1133">Transmembrane helix</keyword>
<keyword evidence="4" id="KW-1185">Reference proteome</keyword>
<feature type="domain" description="Conjugative transposon TraM C-terminal" evidence="2">
    <location>
        <begin position="271"/>
        <end position="415"/>
    </location>
</feature>
<gene>
    <name evidence="3" type="ORF">GCM10023091_00640</name>
</gene>
<organism evidence="3 4">
    <name type="scientific">Ravibacter arvi</name>
    <dbReference type="NCBI Taxonomy" id="2051041"/>
    <lineage>
        <taxon>Bacteria</taxon>
        <taxon>Pseudomonadati</taxon>
        <taxon>Bacteroidota</taxon>
        <taxon>Cytophagia</taxon>
        <taxon>Cytophagales</taxon>
        <taxon>Spirosomataceae</taxon>
        <taxon>Ravibacter</taxon>
    </lineage>
</organism>
<dbReference type="RefSeq" id="WP_345025987.1">
    <property type="nucleotide sequence ID" value="NZ_BAABEY010000001.1"/>
</dbReference>
<comment type="caution">
    <text evidence="3">The sequence shown here is derived from an EMBL/GenBank/DDBJ whole genome shotgun (WGS) entry which is preliminary data.</text>
</comment>
<dbReference type="Proteomes" id="UP001501508">
    <property type="component" value="Unassembled WGS sequence"/>
</dbReference>
<feature type="transmembrane region" description="Helical" evidence="1">
    <location>
        <begin position="12"/>
        <end position="33"/>
    </location>
</feature>
<reference evidence="4" key="1">
    <citation type="journal article" date="2019" name="Int. J. Syst. Evol. Microbiol.">
        <title>The Global Catalogue of Microorganisms (GCM) 10K type strain sequencing project: providing services to taxonomists for standard genome sequencing and annotation.</title>
        <authorList>
            <consortium name="The Broad Institute Genomics Platform"/>
            <consortium name="The Broad Institute Genome Sequencing Center for Infectious Disease"/>
            <person name="Wu L."/>
            <person name="Ma J."/>
        </authorList>
    </citation>
    <scope>NUCLEOTIDE SEQUENCE [LARGE SCALE GENOMIC DNA]</scope>
    <source>
        <strain evidence="4">JCM 31920</strain>
    </source>
</reference>
<dbReference type="InterPro" id="IPR055407">
    <property type="entry name" value="TraM_C"/>
</dbReference>
<accession>A0ABP8LLU3</accession>
<dbReference type="Pfam" id="PF12508">
    <property type="entry name" value="Transposon_TraM"/>
    <property type="match status" value="1"/>
</dbReference>
<name>A0ABP8LLU3_9BACT</name>
<dbReference type="EMBL" id="BAABEY010000001">
    <property type="protein sequence ID" value="GAA4430838.1"/>
    <property type="molecule type" value="Genomic_DNA"/>
</dbReference>
<sequence>MNMHSISFRREKRLYTVLPLLVIPCVTFIFWVLGGGSADQAIVKTEGAGFNASLPEPFLKNGPSDKLAFYEKADRDSAALRELQRADPYYSGQIAGQSFTQESRLLGLPEKKQSFDQGHQAEAQINQKLEELKSVLAAKQETPPLAAAQDLTSELEKQSPAATDLDRLEKLVESIHAPSSAADPEMAQLDQMLEKVLDIQYPERVEDRLAEQSRLEREKVFAVTTIEHQIPISCMACETELATPAEDLPYETVGFYGLDDELNSQPPVNLIEAVVHETQEIVAGATVKLRLTHDVFIAGVLIPKDELVYGIAVLNGERLQIQIKNIRYGQTLFPVALRVFDLDGLDGIHIPGAITRDAAKQSGDRAIQSVGLSTFDRSLGAHATAAGIELSRNLLSRKVKLIRVTVKAGYQVLLRDDKQIQV</sequence>
<dbReference type="InterPro" id="IPR022187">
    <property type="entry name" value="Conjug_transposon_TraM"/>
</dbReference>
<protein>
    <recommendedName>
        <fullName evidence="2">Conjugative transposon TraM C-terminal domain-containing protein</fullName>
    </recommendedName>
</protein>
<dbReference type="NCBIfam" id="TIGR03779">
    <property type="entry name" value="Bac_Flav_CT_M"/>
    <property type="match status" value="1"/>
</dbReference>
<proteinExistence type="predicted"/>
<evidence type="ECO:0000313" key="3">
    <source>
        <dbReference type="EMBL" id="GAA4430838.1"/>
    </source>
</evidence>
<evidence type="ECO:0000256" key="1">
    <source>
        <dbReference type="SAM" id="Phobius"/>
    </source>
</evidence>
<evidence type="ECO:0000313" key="4">
    <source>
        <dbReference type="Proteomes" id="UP001501508"/>
    </source>
</evidence>